<organism evidence="1 2">
    <name type="scientific">Marivirga sericea</name>
    <dbReference type="NCBI Taxonomy" id="1028"/>
    <lineage>
        <taxon>Bacteria</taxon>
        <taxon>Pseudomonadati</taxon>
        <taxon>Bacteroidota</taxon>
        <taxon>Cytophagia</taxon>
        <taxon>Cytophagales</taxon>
        <taxon>Marivirgaceae</taxon>
        <taxon>Marivirga</taxon>
    </lineage>
</organism>
<dbReference type="EMBL" id="FXAW01000001">
    <property type="protein sequence ID" value="SMG07151.1"/>
    <property type="molecule type" value="Genomic_DNA"/>
</dbReference>
<reference evidence="2" key="1">
    <citation type="submission" date="2017-04" db="EMBL/GenBank/DDBJ databases">
        <authorList>
            <person name="Varghese N."/>
            <person name="Submissions S."/>
        </authorList>
    </citation>
    <scope>NUCLEOTIDE SEQUENCE [LARGE SCALE GENOMIC DNA]</scope>
    <source>
        <strain evidence="2">DSM 4125</strain>
    </source>
</reference>
<evidence type="ECO:0000313" key="1">
    <source>
        <dbReference type="EMBL" id="SMG07151.1"/>
    </source>
</evidence>
<dbReference type="Pfam" id="PF14539">
    <property type="entry name" value="DUF4442"/>
    <property type="match status" value="1"/>
</dbReference>
<dbReference type="OrthoDB" id="793353at2"/>
<proteinExistence type="predicted"/>
<accession>A0A1X7I077</accession>
<name>A0A1X7I077_9BACT</name>
<dbReference type="InterPro" id="IPR027961">
    <property type="entry name" value="DUF4442"/>
</dbReference>
<keyword evidence="2" id="KW-1185">Reference proteome</keyword>
<dbReference type="STRING" id="1028.SAMN05661096_00014"/>
<dbReference type="InterPro" id="IPR029069">
    <property type="entry name" value="HotDog_dom_sf"/>
</dbReference>
<dbReference type="SUPFAM" id="SSF54637">
    <property type="entry name" value="Thioesterase/thiol ester dehydrase-isomerase"/>
    <property type="match status" value="1"/>
</dbReference>
<dbReference type="Gene3D" id="3.10.129.10">
    <property type="entry name" value="Hotdog Thioesterase"/>
    <property type="match status" value="1"/>
</dbReference>
<gene>
    <name evidence="1" type="ORF">SAMN05661096_00014</name>
</gene>
<dbReference type="Proteomes" id="UP000193804">
    <property type="component" value="Unassembled WGS sequence"/>
</dbReference>
<evidence type="ECO:0000313" key="2">
    <source>
        <dbReference type="Proteomes" id="UP000193804"/>
    </source>
</evidence>
<dbReference type="AlphaFoldDB" id="A0A1X7I077"/>
<evidence type="ECO:0008006" key="3">
    <source>
        <dbReference type="Google" id="ProtNLM"/>
    </source>
</evidence>
<sequence>MNLSSIIDKAQDSEFYLWLLNQGLNRMIPFNKPHGFKITSIQPDKIRTKLPYKKRNLNHIKGIHACAMATISEYTTGLMILYKLDVKKYRIIMQKLEMDYHFQAKMDAFAEFSIDETWVENQVEKPLQKEDSVVIPCEINLYDKNQNHLSTGKIYWQIKEWKKVKTKL</sequence>
<dbReference type="RefSeq" id="WP_085515050.1">
    <property type="nucleotide sequence ID" value="NZ_FXAW01000001.1"/>
</dbReference>
<protein>
    <recommendedName>
        <fullName evidence="3">Acyl-coenzyme A thioesterase PaaI, contains HGG motif</fullName>
    </recommendedName>
</protein>